<dbReference type="AlphaFoldDB" id="A0A429X6Y5"/>
<dbReference type="Proteomes" id="UP000287296">
    <property type="component" value="Unassembled WGS sequence"/>
</dbReference>
<accession>A0A429X6Y5</accession>
<reference evidence="2 3" key="1">
    <citation type="submission" date="2018-12" db="EMBL/GenBank/DDBJ databases">
        <authorList>
            <person name="Sun L."/>
            <person name="Chen Z."/>
        </authorList>
    </citation>
    <scope>NUCLEOTIDE SEQUENCE [LARGE SCALE GENOMIC DNA]</scope>
    <source>
        <strain evidence="2 3">LMG 29736</strain>
    </source>
</reference>
<evidence type="ECO:0000313" key="3">
    <source>
        <dbReference type="Proteomes" id="UP000287296"/>
    </source>
</evidence>
<keyword evidence="2" id="KW-0808">Transferase</keyword>
<evidence type="ECO:0000313" key="2">
    <source>
        <dbReference type="EMBL" id="RST59080.1"/>
    </source>
</evidence>
<dbReference type="OrthoDB" id="1901124at2"/>
<dbReference type="PANTHER" id="PTHR39166">
    <property type="entry name" value="BLL1166 PROTEIN"/>
    <property type="match status" value="1"/>
</dbReference>
<dbReference type="EMBL" id="QYTW02000014">
    <property type="protein sequence ID" value="RST59080.1"/>
    <property type="molecule type" value="Genomic_DNA"/>
</dbReference>
<protein>
    <submittedName>
        <fullName evidence="2">Nucleotidyltransferase family protein</fullName>
    </submittedName>
</protein>
<evidence type="ECO:0000313" key="1">
    <source>
        <dbReference type="EMBL" id="GIN96683.1"/>
    </source>
</evidence>
<dbReference type="RefSeq" id="WP_120117889.1">
    <property type="nucleotide sequence ID" value="NZ_BORJ01000006.1"/>
</dbReference>
<keyword evidence="4" id="KW-1185">Reference proteome</keyword>
<organism evidence="2 3">
    <name type="scientific">Siminovitchia terrae</name>
    <name type="common">Bacillus terrae</name>
    <dbReference type="NCBI Taxonomy" id="1914933"/>
    <lineage>
        <taxon>Bacteria</taxon>
        <taxon>Bacillati</taxon>
        <taxon>Bacillota</taxon>
        <taxon>Bacilli</taxon>
        <taxon>Bacillales</taxon>
        <taxon>Bacillaceae</taxon>
        <taxon>Siminovitchia</taxon>
    </lineage>
</organism>
<sequence>MDLKSEGDILKLISEDDWMMDILTTVKSLNLPDWWVCAGFVRSKIWDTLHGYSERTPIPDIDVIYFDDTNIDETEEKKLERKLISIYPNEPWSVKNEARMHIANNILPYFSSFDAISKFPETATALGVKLDAYDTLKLAAPHGVKDVLNLEVKPTSYFKKDKDRIAIYEERVLKKNWKSNWDKIQVQHIKTVLN</sequence>
<dbReference type="Proteomes" id="UP000680670">
    <property type="component" value="Unassembled WGS sequence"/>
</dbReference>
<proteinExistence type="predicted"/>
<reference evidence="1 4" key="2">
    <citation type="submission" date="2021-03" db="EMBL/GenBank/DDBJ databases">
        <title>Antimicrobial resistance genes in bacteria isolated from Japanese honey, and their potential for conferring macrolide and lincosamide resistance in the American foulbrood pathogen Paenibacillus larvae.</title>
        <authorList>
            <person name="Okamoto M."/>
            <person name="Kumagai M."/>
            <person name="Kanamori H."/>
            <person name="Takamatsu D."/>
        </authorList>
    </citation>
    <scope>NUCLEOTIDE SEQUENCE [LARGE SCALE GENOMIC DNA]</scope>
    <source>
        <strain evidence="1 4">J6TS1</strain>
    </source>
</reference>
<dbReference type="PANTHER" id="PTHR39166:SF1">
    <property type="entry name" value="BLL1166 PROTEIN"/>
    <property type="match status" value="1"/>
</dbReference>
<name>A0A429X6Y5_SIMTE</name>
<evidence type="ECO:0000313" key="4">
    <source>
        <dbReference type="Proteomes" id="UP000680670"/>
    </source>
</evidence>
<comment type="caution">
    <text evidence="2">The sequence shown here is derived from an EMBL/GenBank/DDBJ whole genome shotgun (WGS) entry which is preliminary data.</text>
</comment>
<dbReference type="EMBL" id="BORJ01000006">
    <property type="protein sequence ID" value="GIN96683.1"/>
    <property type="molecule type" value="Genomic_DNA"/>
</dbReference>
<dbReference type="Pfam" id="PF06042">
    <property type="entry name" value="NTP_transf_6"/>
    <property type="match status" value="1"/>
</dbReference>
<dbReference type="InterPro" id="IPR009267">
    <property type="entry name" value="NTP_transf_6"/>
</dbReference>
<gene>
    <name evidence="2" type="ORF">D5F11_014450</name>
    <name evidence="1" type="ORF">J6TS1_25530</name>
</gene>
<dbReference type="GO" id="GO:0016740">
    <property type="term" value="F:transferase activity"/>
    <property type="evidence" value="ECO:0007669"/>
    <property type="project" value="UniProtKB-KW"/>
</dbReference>